<dbReference type="RefSeq" id="WP_024397249.1">
    <property type="nucleotide sequence ID" value="NZ_CEDJ01000020.1"/>
</dbReference>
<dbReference type="AlphaFoldDB" id="A0A123TAI0"/>
<name>A0A123TAI0_STRSU</name>
<dbReference type="Proteomes" id="UP000072530">
    <property type="component" value="Unassembled WGS sequence"/>
</dbReference>
<sequence>MTELEERILRLIPVGADNPRAGRYIAELLDLDIRTLRENIHRLIVRHGVPIVAKRGLVSGYYIPANDTERLEGIRELKAQYDTEGKRLDVLIKADLESYKKLLKGADMNV</sequence>
<protein>
    <submittedName>
        <fullName evidence="1">Phage protein</fullName>
    </submittedName>
</protein>
<accession>A0A123TAI0</accession>
<gene>
    <name evidence="1" type="ORF">ERS132393_02096</name>
</gene>
<dbReference type="EMBL" id="FIGG01000013">
    <property type="protein sequence ID" value="CYV07595.1"/>
    <property type="molecule type" value="Genomic_DNA"/>
</dbReference>
<organism evidence="1 2">
    <name type="scientific">Streptococcus suis</name>
    <dbReference type="NCBI Taxonomy" id="1307"/>
    <lineage>
        <taxon>Bacteria</taxon>
        <taxon>Bacillati</taxon>
        <taxon>Bacillota</taxon>
        <taxon>Bacilli</taxon>
        <taxon>Lactobacillales</taxon>
        <taxon>Streptococcaceae</taxon>
        <taxon>Streptococcus</taxon>
    </lineage>
</organism>
<evidence type="ECO:0000313" key="1">
    <source>
        <dbReference type="EMBL" id="CYV07595.1"/>
    </source>
</evidence>
<proteinExistence type="predicted"/>
<evidence type="ECO:0000313" key="2">
    <source>
        <dbReference type="Proteomes" id="UP000072530"/>
    </source>
</evidence>
<reference evidence="1 2" key="1">
    <citation type="submission" date="2016-02" db="EMBL/GenBank/DDBJ databases">
        <authorList>
            <consortium name="Pathogen Informatics"/>
        </authorList>
    </citation>
    <scope>NUCLEOTIDE SEQUENCE [LARGE SCALE GENOMIC DNA]</scope>
    <source>
        <strain evidence="1 2">LSS31</strain>
    </source>
</reference>